<accession>A0A1T4W4G8</accession>
<protein>
    <submittedName>
        <fullName evidence="1">Uncharacterized protein</fullName>
    </submittedName>
</protein>
<evidence type="ECO:0000313" key="2">
    <source>
        <dbReference type="Proteomes" id="UP000190162"/>
    </source>
</evidence>
<organism evidence="1 2">
    <name type="scientific">Enterovibrio nigricans DSM 22720</name>
    <dbReference type="NCBI Taxonomy" id="1121868"/>
    <lineage>
        <taxon>Bacteria</taxon>
        <taxon>Pseudomonadati</taxon>
        <taxon>Pseudomonadota</taxon>
        <taxon>Gammaproteobacteria</taxon>
        <taxon>Vibrionales</taxon>
        <taxon>Vibrionaceae</taxon>
        <taxon>Enterovibrio</taxon>
    </lineage>
</organism>
<gene>
    <name evidence="1" type="ORF">SAMN02745132_04735</name>
</gene>
<proteinExistence type="predicted"/>
<name>A0A1T4W4G8_9GAMM</name>
<dbReference type="AlphaFoldDB" id="A0A1T4W4G8"/>
<dbReference type="EMBL" id="FUXU01000154">
    <property type="protein sequence ID" value="SKA72132.1"/>
    <property type="molecule type" value="Genomic_DNA"/>
</dbReference>
<dbReference type="Proteomes" id="UP000190162">
    <property type="component" value="Unassembled WGS sequence"/>
</dbReference>
<evidence type="ECO:0000313" key="1">
    <source>
        <dbReference type="EMBL" id="SKA72132.1"/>
    </source>
</evidence>
<sequence>MTGEDVSHDYKLLSGKGEILCEHCAVMRMLLRSASRQTHSGVR</sequence>
<keyword evidence="2" id="KW-1185">Reference proteome</keyword>
<reference evidence="2" key="1">
    <citation type="submission" date="2017-02" db="EMBL/GenBank/DDBJ databases">
        <authorList>
            <person name="Varghese N."/>
            <person name="Submissions S."/>
        </authorList>
    </citation>
    <scope>NUCLEOTIDE SEQUENCE [LARGE SCALE GENOMIC DNA]</scope>
    <source>
        <strain evidence="2">DSM 22720</strain>
    </source>
</reference>